<keyword evidence="7" id="KW-0413">Isomerase</keyword>
<dbReference type="GO" id="GO:0016853">
    <property type="term" value="F:isomerase activity"/>
    <property type="evidence" value="ECO:0007669"/>
    <property type="project" value="UniProtKB-KW"/>
</dbReference>
<comment type="subcellular location">
    <subcellularLocation>
        <location evidence="1">Cell envelope</location>
    </subcellularLocation>
</comment>
<evidence type="ECO:0000313" key="8">
    <source>
        <dbReference type="Proteomes" id="UP000237983"/>
    </source>
</evidence>
<dbReference type="Pfam" id="PF00578">
    <property type="entry name" value="AhpC-TSA"/>
    <property type="match status" value="1"/>
</dbReference>
<sequence>MLAAVAMLAGCSSDPLAEQYADGTDTNYISGDGVYKEYAPDERGEPVSFEGVSDEGAAISSEDYAGSVYVVNFWYAGCPPCRLEAPDLQQLSVDNAEAGVNFLGVNTYDQEATSQAFARKFEVTYPSILDANDVAVQFAFAESVAPNAVPTTLVLDREGRVAARWSGLLSEPSILQSMIDRVLAEES</sequence>
<protein>
    <submittedName>
        <fullName evidence="7">Thiol-disulfide isomerase/thioredoxin</fullName>
    </submittedName>
</protein>
<evidence type="ECO:0000313" key="7">
    <source>
        <dbReference type="EMBL" id="PRY67026.1"/>
    </source>
</evidence>
<dbReference type="Proteomes" id="UP000237983">
    <property type="component" value="Unassembled WGS sequence"/>
</dbReference>
<evidence type="ECO:0000259" key="6">
    <source>
        <dbReference type="PROSITE" id="PS51352"/>
    </source>
</evidence>
<dbReference type="GO" id="GO:0030313">
    <property type="term" value="C:cell envelope"/>
    <property type="evidence" value="ECO:0007669"/>
    <property type="project" value="UniProtKB-SubCell"/>
</dbReference>
<gene>
    <name evidence="7" type="ORF">B0I08_108110</name>
</gene>
<evidence type="ECO:0000256" key="5">
    <source>
        <dbReference type="ARBA" id="ARBA00023284"/>
    </source>
</evidence>
<keyword evidence="8" id="KW-1185">Reference proteome</keyword>
<dbReference type="InterPro" id="IPR017937">
    <property type="entry name" value="Thioredoxin_CS"/>
</dbReference>
<dbReference type="RefSeq" id="WP_106214157.1">
    <property type="nucleotide sequence ID" value="NZ_PVTL01000008.1"/>
</dbReference>
<dbReference type="PANTHER" id="PTHR42852:SF6">
    <property type="entry name" value="THIOL:DISULFIDE INTERCHANGE PROTEIN DSBE"/>
    <property type="match status" value="1"/>
</dbReference>
<keyword evidence="3" id="KW-0812">Transmembrane</keyword>
<dbReference type="InterPro" id="IPR050553">
    <property type="entry name" value="Thioredoxin_ResA/DsbE_sf"/>
</dbReference>
<evidence type="ECO:0000256" key="4">
    <source>
        <dbReference type="ARBA" id="ARBA00023157"/>
    </source>
</evidence>
<keyword evidence="2" id="KW-0201">Cytochrome c-type biogenesis</keyword>
<evidence type="ECO:0000256" key="2">
    <source>
        <dbReference type="ARBA" id="ARBA00022748"/>
    </source>
</evidence>
<dbReference type="SUPFAM" id="SSF52833">
    <property type="entry name" value="Thioredoxin-like"/>
    <property type="match status" value="1"/>
</dbReference>
<dbReference type="AlphaFoldDB" id="A0A2T0VA06"/>
<keyword evidence="5" id="KW-0676">Redox-active center</keyword>
<dbReference type="OrthoDB" id="9796554at2"/>
<proteinExistence type="predicted"/>
<name>A0A2T0VA06_9MICO</name>
<evidence type="ECO:0000256" key="3">
    <source>
        <dbReference type="ARBA" id="ARBA00022968"/>
    </source>
</evidence>
<keyword evidence="4" id="KW-1015">Disulfide bond</keyword>
<organism evidence="7 8">
    <name type="scientific">Glaciihabitans tibetensis</name>
    <dbReference type="NCBI Taxonomy" id="1266600"/>
    <lineage>
        <taxon>Bacteria</taxon>
        <taxon>Bacillati</taxon>
        <taxon>Actinomycetota</taxon>
        <taxon>Actinomycetes</taxon>
        <taxon>Micrococcales</taxon>
        <taxon>Microbacteriaceae</taxon>
        <taxon>Glaciihabitans</taxon>
    </lineage>
</organism>
<dbReference type="EMBL" id="PVTL01000008">
    <property type="protein sequence ID" value="PRY67026.1"/>
    <property type="molecule type" value="Genomic_DNA"/>
</dbReference>
<reference evidence="7 8" key="1">
    <citation type="submission" date="2018-03" db="EMBL/GenBank/DDBJ databases">
        <title>Genomic Encyclopedia of Type Strains, Phase III (KMG-III): the genomes of soil and plant-associated and newly described type strains.</title>
        <authorList>
            <person name="Whitman W."/>
        </authorList>
    </citation>
    <scope>NUCLEOTIDE SEQUENCE [LARGE SCALE GENOMIC DNA]</scope>
    <source>
        <strain evidence="7 8">CGMCC 1.12484</strain>
    </source>
</reference>
<dbReference type="InterPro" id="IPR013766">
    <property type="entry name" value="Thioredoxin_domain"/>
</dbReference>
<dbReference type="InterPro" id="IPR036249">
    <property type="entry name" value="Thioredoxin-like_sf"/>
</dbReference>
<dbReference type="PANTHER" id="PTHR42852">
    <property type="entry name" value="THIOL:DISULFIDE INTERCHANGE PROTEIN DSBE"/>
    <property type="match status" value="1"/>
</dbReference>
<dbReference type="GO" id="GO:0016209">
    <property type="term" value="F:antioxidant activity"/>
    <property type="evidence" value="ECO:0007669"/>
    <property type="project" value="InterPro"/>
</dbReference>
<dbReference type="InterPro" id="IPR000866">
    <property type="entry name" value="AhpC/TSA"/>
</dbReference>
<accession>A0A2T0VA06</accession>
<dbReference type="PROSITE" id="PS00194">
    <property type="entry name" value="THIOREDOXIN_1"/>
    <property type="match status" value="1"/>
</dbReference>
<dbReference type="GO" id="GO:0016491">
    <property type="term" value="F:oxidoreductase activity"/>
    <property type="evidence" value="ECO:0007669"/>
    <property type="project" value="InterPro"/>
</dbReference>
<dbReference type="Gene3D" id="3.40.30.10">
    <property type="entry name" value="Glutaredoxin"/>
    <property type="match status" value="1"/>
</dbReference>
<dbReference type="CDD" id="cd02966">
    <property type="entry name" value="TlpA_like_family"/>
    <property type="match status" value="1"/>
</dbReference>
<feature type="domain" description="Thioredoxin" evidence="6">
    <location>
        <begin position="28"/>
        <end position="184"/>
    </location>
</feature>
<comment type="caution">
    <text evidence="7">The sequence shown here is derived from an EMBL/GenBank/DDBJ whole genome shotgun (WGS) entry which is preliminary data.</text>
</comment>
<keyword evidence="3" id="KW-0735">Signal-anchor</keyword>
<dbReference type="PROSITE" id="PS51352">
    <property type="entry name" value="THIOREDOXIN_2"/>
    <property type="match status" value="1"/>
</dbReference>
<evidence type="ECO:0000256" key="1">
    <source>
        <dbReference type="ARBA" id="ARBA00004196"/>
    </source>
</evidence>
<dbReference type="GO" id="GO:0017004">
    <property type="term" value="P:cytochrome complex assembly"/>
    <property type="evidence" value="ECO:0007669"/>
    <property type="project" value="UniProtKB-KW"/>
</dbReference>